<dbReference type="Gramene" id="TraesJUL7A03G04038110.1">
    <property type="protein sequence ID" value="TraesJUL7A03G04038110.1.CDS1"/>
    <property type="gene ID" value="TraesJUL7A03G04038110"/>
</dbReference>
<dbReference type="InterPro" id="IPR008974">
    <property type="entry name" value="TRAF-like"/>
</dbReference>
<dbReference type="Gramene" id="TraesNOR7A03G04045170.1">
    <property type="protein sequence ID" value="TraesNOR7A03G04045170.1.CDS1"/>
    <property type="gene ID" value="TraesNOR7A03G04045170"/>
</dbReference>
<name>A0A3B6RQI8_WHEAT</name>
<dbReference type="Proteomes" id="UP000019116">
    <property type="component" value="Chromosome 7A"/>
</dbReference>
<evidence type="ECO:0000313" key="4">
    <source>
        <dbReference type="EnsemblPlants" id="TraesCS7A02G471400.1.cds1"/>
    </source>
</evidence>
<comment type="pathway">
    <text evidence="1">Protein modification; protein ubiquitination.</text>
</comment>
<evidence type="ECO:0000259" key="3">
    <source>
        <dbReference type="PROSITE" id="PS50097"/>
    </source>
</evidence>
<dbReference type="PROSITE" id="PS50097">
    <property type="entry name" value="BTB"/>
    <property type="match status" value="1"/>
</dbReference>
<dbReference type="SMART" id="SM00225">
    <property type="entry name" value="BTB"/>
    <property type="match status" value="1"/>
</dbReference>
<comment type="similarity">
    <text evidence="2">Belongs to the Tdpoz family.</text>
</comment>
<dbReference type="GO" id="GO:0016567">
    <property type="term" value="P:protein ubiquitination"/>
    <property type="evidence" value="ECO:0007669"/>
    <property type="project" value="InterPro"/>
</dbReference>
<keyword evidence="5" id="KW-1185">Reference proteome</keyword>
<dbReference type="InterPro" id="IPR011333">
    <property type="entry name" value="SKP1/BTB/POZ_sf"/>
</dbReference>
<dbReference type="OMA" id="WHIDGHE"/>
<reference evidence="4" key="2">
    <citation type="submission" date="2018-10" db="UniProtKB">
        <authorList>
            <consortium name="EnsemblPlants"/>
        </authorList>
    </citation>
    <scope>IDENTIFICATION</scope>
</reference>
<proteinExistence type="inferred from homology"/>
<sequence length="362" mass="40266">MDNAPKTITNVVRSVQLVKVDGFSLTRTMGDNDCIKYRWSFDGYDWEIRVYPNCWSYSVRVDLAFLSKPRRASVKRAFLRKARRGSVRVALSCRLVDPTGNLEPSNERRNQGVFSHPKEFFSILSIMGRSELETSGYLRGDSFTLQCIVNVLKELPDSATYPVEEAPVPSPDLHRHLAELLQSNTGADATFLVSGKSFAAHKLILAARYPVFMAEFFGDMKEKCAARVEIKDMQAAVFKALLHFIYTDTVAEFTEKGEEVTVLAQHLLAAADRYGLDRLKLICEGKLSGGINVDTAATSLALAEQHNCPQLKAKCVQFIIRNREVLDAVLASEGYKYLAATCPLVLADLLKLSLRVGESSDA</sequence>
<dbReference type="InterPro" id="IPR002083">
    <property type="entry name" value="MATH/TRAF_dom"/>
</dbReference>
<dbReference type="Gramene" id="TraesKAR7A01G0424180.1">
    <property type="protein sequence ID" value="cds.TraesKAR7A01G0424180.1"/>
    <property type="gene ID" value="TraesKAR7A01G0424180"/>
</dbReference>
<dbReference type="Gramene" id="TraesCS7A02G471400.1">
    <property type="protein sequence ID" value="TraesCS7A02G471400.1.cds1"/>
    <property type="gene ID" value="TraesCS7A02G471400"/>
</dbReference>
<dbReference type="SUPFAM" id="SSF54695">
    <property type="entry name" value="POZ domain"/>
    <property type="match status" value="1"/>
</dbReference>
<evidence type="ECO:0000313" key="5">
    <source>
        <dbReference type="Proteomes" id="UP000019116"/>
    </source>
</evidence>
<protein>
    <recommendedName>
        <fullName evidence="3">BTB domain-containing protein</fullName>
    </recommendedName>
</protein>
<dbReference type="Gramene" id="TraesCS7A03G1143100.1">
    <property type="protein sequence ID" value="TraesCS7A03G1143100.1.CDS1"/>
    <property type="gene ID" value="TraesCS7A03G1143100"/>
</dbReference>
<gene>
    <name evidence="4" type="primary">LOC123153691</name>
</gene>
<dbReference type="Gramene" id="TraesMAC7A03G03999710.1">
    <property type="protein sequence ID" value="TraesMAC7A03G03999710.1.CDS1"/>
    <property type="gene ID" value="TraesMAC7A03G03999710"/>
</dbReference>
<dbReference type="Gramene" id="TraesPARA_EIv1.0_2338650.1">
    <property type="protein sequence ID" value="TraesPARA_EIv1.0_2338650.1.CDS1"/>
    <property type="gene ID" value="TraesPARA_EIv1.0_2338650"/>
</dbReference>
<dbReference type="SUPFAM" id="SSF49599">
    <property type="entry name" value="TRAF domain-like"/>
    <property type="match status" value="1"/>
</dbReference>
<dbReference type="InterPro" id="IPR045005">
    <property type="entry name" value="BPM1-6"/>
</dbReference>
<dbReference type="Pfam" id="PF24570">
    <property type="entry name" value="BACK_BPM_SPOP"/>
    <property type="match status" value="1"/>
</dbReference>
<accession>A0A3B6RQI8</accession>
<reference evidence="4" key="1">
    <citation type="submission" date="2018-08" db="EMBL/GenBank/DDBJ databases">
        <authorList>
            <person name="Rossello M."/>
        </authorList>
    </citation>
    <scope>NUCLEOTIDE SEQUENCE [LARGE SCALE GENOMIC DNA]</scope>
    <source>
        <strain evidence="4">cv. Chinese Spring</strain>
    </source>
</reference>
<dbReference type="PaxDb" id="4565-Traes_7AL_F9A606201.2"/>
<dbReference type="Gramene" id="TraesLAC7A03G03955670.1">
    <property type="protein sequence ID" value="TraesLAC7A03G03955670.1.CDS1"/>
    <property type="gene ID" value="TraesLAC7A03G03955670"/>
</dbReference>
<dbReference type="RefSeq" id="XP_044428623.1">
    <property type="nucleotide sequence ID" value="XM_044572688.1"/>
</dbReference>
<organism evidence="4">
    <name type="scientific">Triticum aestivum</name>
    <name type="common">Wheat</name>
    <dbReference type="NCBI Taxonomy" id="4565"/>
    <lineage>
        <taxon>Eukaryota</taxon>
        <taxon>Viridiplantae</taxon>
        <taxon>Streptophyta</taxon>
        <taxon>Embryophyta</taxon>
        <taxon>Tracheophyta</taxon>
        <taxon>Spermatophyta</taxon>
        <taxon>Magnoliopsida</taxon>
        <taxon>Liliopsida</taxon>
        <taxon>Poales</taxon>
        <taxon>Poaceae</taxon>
        <taxon>BOP clade</taxon>
        <taxon>Pooideae</taxon>
        <taxon>Triticodae</taxon>
        <taxon>Triticeae</taxon>
        <taxon>Triticinae</taxon>
        <taxon>Triticum</taxon>
    </lineage>
</organism>
<dbReference type="Gramene" id="TraesSTA7A03G03997560.1">
    <property type="protein sequence ID" value="TraesSTA7A03G03997560.1.CDS1"/>
    <property type="gene ID" value="TraesSTA7A03G03997560"/>
</dbReference>
<feature type="domain" description="BTB" evidence="3">
    <location>
        <begin position="187"/>
        <end position="254"/>
    </location>
</feature>
<evidence type="ECO:0000256" key="1">
    <source>
        <dbReference type="ARBA" id="ARBA00004906"/>
    </source>
</evidence>
<dbReference type="Gene3D" id="3.30.710.10">
    <property type="entry name" value="Potassium Channel Kv1.1, Chain A"/>
    <property type="match status" value="1"/>
</dbReference>
<dbReference type="PANTHER" id="PTHR26379:SF489">
    <property type="entry name" value="BTB DOMAIN-CONTAINING PROTEIN"/>
    <property type="match status" value="1"/>
</dbReference>
<evidence type="ECO:0000256" key="2">
    <source>
        <dbReference type="ARBA" id="ARBA00010846"/>
    </source>
</evidence>
<dbReference type="CDD" id="cd00121">
    <property type="entry name" value="MATH"/>
    <property type="match status" value="1"/>
</dbReference>
<dbReference type="STRING" id="4565.A0A3B6RQI8"/>
<dbReference type="Gramene" id="TraesLDM7A03G04005100.1">
    <property type="protein sequence ID" value="TraesLDM7A03G04005100.1.CDS1"/>
    <property type="gene ID" value="TraesLDM7A03G04005100"/>
</dbReference>
<dbReference type="PANTHER" id="PTHR26379">
    <property type="entry name" value="BTB/POZ AND MATH DOMAIN-CONTAINING PROTEIN 1"/>
    <property type="match status" value="1"/>
</dbReference>
<dbReference type="InterPro" id="IPR056423">
    <property type="entry name" value="BACK_BPM_SPOP"/>
</dbReference>
<dbReference type="Gramene" id="TraesWEE_scaffold_013338_01G000300.1">
    <property type="protein sequence ID" value="TraesWEE_scaffold_013338_01G000300.1"/>
    <property type="gene ID" value="TraesWEE_scaffold_013338_01G000300"/>
</dbReference>
<dbReference type="Pfam" id="PF00651">
    <property type="entry name" value="BTB"/>
    <property type="match status" value="1"/>
</dbReference>
<dbReference type="AlphaFoldDB" id="A0A3B6RQI8"/>
<dbReference type="GeneID" id="123153691"/>
<dbReference type="EnsemblPlants" id="TraesCS7A02G471400.1">
    <property type="protein sequence ID" value="TraesCS7A02G471400.1.cds1"/>
    <property type="gene ID" value="TraesCS7A02G471400"/>
</dbReference>
<dbReference type="SMR" id="A0A3B6RQI8"/>
<dbReference type="Gene3D" id="1.25.40.420">
    <property type="match status" value="1"/>
</dbReference>
<dbReference type="Gene3D" id="2.60.210.10">
    <property type="entry name" value="Apoptosis, Tumor Necrosis Factor Receptor Associated Protein 2, Chain A"/>
    <property type="match status" value="1"/>
</dbReference>
<dbReference type="OrthoDB" id="6359816at2759"/>
<dbReference type="InterPro" id="IPR000210">
    <property type="entry name" value="BTB/POZ_dom"/>
</dbReference>